<dbReference type="PROSITE" id="PS51205">
    <property type="entry name" value="VPS9"/>
    <property type="match status" value="1"/>
</dbReference>
<dbReference type="eggNOG" id="ENOG502R3ZQ">
    <property type="taxonomic scope" value="Eukaryota"/>
</dbReference>
<organism evidence="5 6">
    <name type="scientific">Taphrina deformans (strain PYCC 5710 / ATCC 11124 / CBS 356.35 / IMI 108563 / JCM 9778 / NBRC 8474)</name>
    <name type="common">Peach leaf curl fungus</name>
    <name type="synonym">Lalaria deformans</name>
    <dbReference type="NCBI Taxonomy" id="1097556"/>
    <lineage>
        <taxon>Eukaryota</taxon>
        <taxon>Fungi</taxon>
        <taxon>Dikarya</taxon>
        <taxon>Ascomycota</taxon>
        <taxon>Taphrinomycotina</taxon>
        <taxon>Taphrinomycetes</taxon>
        <taxon>Taphrinales</taxon>
        <taxon>Taphrinaceae</taxon>
        <taxon>Taphrina</taxon>
    </lineage>
</organism>
<dbReference type="GO" id="GO:0035091">
    <property type="term" value="F:phosphatidylinositol binding"/>
    <property type="evidence" value="ECO:0007669"/>
    <property type="project" value="InterPro"/>
</dbReference>
<comment type="similarity">
    <text evidence="1">Belongs to the UPF0507 family.</text>
</comment>
<dbReference type="SMART" id="SM00248">
    <property type="entry name" value="ANK"/>
    <property type="match status" value="4"/>
</dbReference>
<comment type="caution">
    <text evidence="5">The sequence shown here is derived from an EMBL/GenBank/DDBJ whole genome shotgun (WGS) entry which is preliminary data.</text>
</comment>
<dbReference type="GO" id="GO:0097422">
    <property type="term" value="C:tubular endosome"/>
    <property type="evidence" value="ECO:0007669"/>
    <property type="project" value="TreeGrafter"/>
</dbReference>
<dbReference type="InterPro" id="IPR037191">
    <property type="entry name" value="VPS9_dom_sf"/>
</dbReference>
<dbReference type="InterPro" id="IPR036770">
    <property type="entry name" value="Ankyrin_rpt-contain_sf"/>
</dbReference>
<name>R4XE46_TAPDE</name>
<dbReference type="InterPro" id="IPR003123">
    <property type="entry name" value="VPS9"/>
</dbReference>
<dbReference type="EMBL" id="CAHR02000200">
    <property type="protein sequence ID" value="CCG84080.1"/>
    <property type="molecule type" value="Genomic_DNA"/>
</dbReference>
<dbReference type="GO" id="GO:0005085">
    <property type="term" value="F:guanyl-nucleotide exchange factor activity"/>
    <property type="evidence" value="ECO:0007669"/>
    <property type="project" value="TreeGrafter"/>
</dbReference>
<dbReference type="GO" id="GO:0045022">
    <property type="term" value="P:early endosome to late endosome transport"/>
    <property type="evidence" value="ECO:0007669"/>
    <property type="project" value="TreeGrafter"/>
</dbReference>
<proteinExistence type="inferred from homology"/>
<keyword evidence="2" id="KW-0040">ANK repeat</keyword>
<evidence type="ECO:0000256" key="2">
    <source>
        <dbReference type="PROSITE-ProRule" id="PRU00023"/>
    </source>
</evidence>
<protein>
    <recommendedName>
        <fullName evidence="4">VPS9 domain-containing protein</fullName>
    </recommendedName>
</protein>
<evidence type="ECO:0000256" key="1">
    <source>
        <dbReference type="ARBA" id="ARBA00007428"/>
    </source>
</evidence>
<dbReference type="SUPFAM" id="SSF48403">
    <property type="entry name" value="Ankyrin repeat"/>
    <property type="match status" value="1"/>
</dbReference>
<dbReference type="AlphaFoldDB" id="R4XE46"/>
<dbReference type="Gene3D" id="1.20.1050.80">
    <property type="entry name" value="VPS9 domain"/>
    <property type="match status" value="1"/>
</dbReference>
<feature type="domain" description="VPS9" evidence="4">
    <location>
        <begin position="281"/>
        <end position="414"/>
    </location>
</feature>
<gene>
    <name evidence="5" type="ORF">TAPDE_004457</name>
</gene>
<dbReference type="InterPro" id="IPR002110">
    <property type="entry name" value="Ankyrin_rpt"/>
</dbReference>
<dbReference type="Pfam" id="PF02204">
    <property type="entry name" value="VPS9"/>
    <property type="match status" value="1"/>
</dbReference>
<evidence type="ECO:0000313" key="6">
    <source>
        <dbReference type="Proteomes" id="UP000013776"/>
    </source>
</evidence>
<evidence type="ECO:0000259" key="4">
    <source>
        <dbReference type="PROSITE" id="PS51205"/>
    </source>
</evidence>
<feature type="repeat" description="ANK" evidence="2">
    <location>
        <begin position="716"/>
        <end position="742"/>
    </location>
</feature>
<dbReference type="PROSITE" id="PS50297">
    <property type="entry name" value="ANK_REP_REGION"/>
    <property type="match status" value="1"/>
</dbReference>
<dbReference type="OrthoDB" id="7464126at2759"/>
<dbReference type="SUPFAM" id="SSF109993">
    <property type="entry name" value="VPS9 domain"/>
    <property type="match status" value="1"/>
</dbReference>
<dbReference type="GO" id="GO:0005886">
    <property type="term" value="C:plasma membrane"/>
    <property type="evidence" value="ECO:0007669"/>
    <property type="project" value="TreeGrafter"/>
</dbReference>
<dbReference type="PANTHER" id="PTHR24170:SF1">
    <property type="entry name" value="DOMAIN PROTEIN, PUTATIVE (AFU_ORTHOLOGUE AFUA_1G09870)-RELATED"/>
    <property type="match status" value="1"/>
</dbReference>
<sequence>MNCPPPNQFLHHLFLKSNSLLANCGSPGSLVILAPVASSLNAIDGETGSVYADDLTDEFVQSHILRITHNKDEVLDRSRARVYNTINGKSMVIKEDVVYPHRGFKGVKEVRILHDSLFWLDHPDQPPYLVYFLDRPLSGALIPDTYLPTRSYLKEKIKDWSGLTSTYKSIGNALNPVFAKLYGEFNEALDRETIDPAPTLATGSFRSRHNSSSSTLQFLRIRVDLILNTAMQAFQLLPQTTLHTISVESHLTGTDIEKLIESHILNDLYDIIFFKLIIITETRDEEIAAAVDRAKFVDISQLGTIATLDLRKRIKSAISKFKDFGREHEPYDKICALMETVNVLMLNSEKSSDDLIPSLVYVVLNAGVSNLSANILWIREFAFMDVDGGEFGFALSTLEAVIYHITSSITSLGEVSERNQRFLEAIGGDDEMRIKEMVEANIDLLETRNGSGKTPHVLASPAILQYFLGKPCTASSLSGLVLSDISSELFAEVLNRILELSQKEICDVLNEADGEGKTLAHKIPERLQFFDQIYYELDWNRLDKQGNTPLQLLARIYDHPLYDILIERVLRTLTCGLDDESDNDERSSDGPGEDHDSTSTVSSLTKYRIPLAKHIDSKGNTLAHIVSTPASLESVFRYCSGDFNKSNDKGLTPLLISIKFARLPLVEYMLARPEVDSEARDSRGHSAIHYAARGSLALFNMCVRAGLDINDRASGSGITALHIASREGNTAVLKRLIELDAEEAWDWRGFRAGDVVKNDAIRGIMDDWACSGREVRVLRGHIGEDCSVKYLIKSKSGGGVLRSVKEFQKLRHWMVTRYPAAGIATLHIHMPSPCQIHSRPSRAVLLAVTERLDAFITACLENDEIKENPWLWEFLLSPTINDKGVADKIESEMELERRRVWKEEKALSSHESTRVFFAHAREQIMKLSSTYRITERKTRAVKDGSLHLSVAYGLVGKALTHFQDLKQSGYVKAIEAMSDSLVAREPSLLYQLIEDIISLDARIQGLLHSLTIPNTLIGRIEHYTLELEKGEKTLSKTPRLQLNLAMLVDSHSRRKALIRDDMMAAHTELEHAGSELRHNEILLADNLSSFYRKHEQGAIGIISKFCGRQAGIERTRLRGMEKALAIVKSVSRGE</sequence>
<reference evidence="5 6" key="1">
    <citation type="journal article" date="2013" name="MBio">
        <title>Genome sequencing of the plant pathogen Taphrina deformans, the causal agent of peach leaf curl.</title>
        <authorList>
            <person name="Cisse O.H."/>
            <person name="Almeida J.M.G.C.F."/>
            <person name="Fonseca A."/>
            <person name="Kumar A.A."/>
            <person name="Salojaervi J."/>
            <person name="Overmyer K."/>
            <person name="Hauser P.M."/>
            <person name="Pagni M."/>
        </authorList>
    </citation>
    <scope>NUCLEOTIDE SEQUENCE [LARGE SCALE GENOMIC DNA]</scope>
    <source>
        <strain evidence="6">PYCC 5710 / ATCC 11124 / CBS 356.35 / IMI 108563 / JCM 9778 / NBRC 8474</strain>
    </source>
</reference>
<dbReference type="SUPFAM" id="SSF64268">
    <property type="entry name" value="PX domain"/>
    <property type="match status" value="1"/>
</dbReference>
<dbReference type="Gene3D" id="1.25.40.20">
    <property type="entry name" value="Ankyrin repeat-containing domain"/>
    <property type="match status" value="1"/>
</dbReference>
<dbReference type="Proteomes" id="UP000013776">
    <property type="component" value="Unassembled WGS sequence"/>
</dbReference>
<dbReference type="GO" id="GO:0000149">
    <property type="term" value="F:SNARE binding"/>
    <property type="evidence" value="ECO:0007669"/>
    <property type="project" value="TreeGrafter"/>
</dbReference>
<feature type="compositionally biased region" description="Basic and acidic residues" evidence="3">
    <location>
        <begin position="584"/>
        <end position="597"/>
    </location>
</feature>
<dbReference type="PANTHER" id="PTHR24170">
    <property type="entry name" value="ANKYRIN REPEAT DOMAIN-CONTAINING PROTEIN 27"/>
    <property type="match status" value="1"/>
</dbReference>
<accession>R4XE46</accession>
<dbReference type="PROSITE" id="PS50088">
    <property type="entry name" value="ANK_REPEAT"/>
    <property type="match status" value="1"/>
</dbReference>
<keyword evidence="6" id="KW-1185">Reference proteome</keyword>
<dbReference type="InterPro" id="IPR051248">
    <property type="entry name" value="UPF0507/Ank_repeat_27"/>
</dbReference>
<feature type="region of interest" description="Disordered" evidence="3">
    <location>
        <begin position="580"/>
        <end position="602"/>
    </location>
</feature>
<dbReference type="GO" id="GO:0030133">
    <property type="term" value="C:transport vesicle"/>
    <property type="evidence" value="ECO:0007669"/>
    <property type="project" value="TreeGrafter"/>
</dbReference>
<dbReference type="GO" id="GO:0005769">
    <property type="term" value="C:early endosome"/>
    <property type="evidence" value="ECO:0007669"/>
    <property type="project" value="TreeGrafter"/>
</dbReference>
<dbReference type="GO" id="GO:0005770">
    <property type="term" value="C:late endosome"/>
    <property type="evidence" value="ECO:0007669"/>
    <property type="project" value="TreeGrafter"/>
</dbReference>
<dbReference type="InterPro" id="IPR036871">
    <property type="entry name" value="PX_dom_sf"/>
</dbReference>
<evidence type="ECO:0000313" key="5">
    <source>
        <dbReference type="EMBL" id="CCG84080.1"/>
    </source>
</evidence>
<dbReference type="Pfam" id="PF13637">
    <property type="entry name" value="Ank_4"/>
    <property type="match status" value="1"/>
</dbReference>
<dbReference type="STRING" id="1097556.R4XE46"/>
<evidence type="ECO:0000256" key="3">
    <source>
        <dbReference type="SAM" id="MobiDB-lite"/>
    </source>
</evidence>
<dbReference type="SMART" id="SM00167">
    <property type="entry name" value="VPS9"/>
    <property type="match status" value="1"/>
</dbReference>
<dbReference type="VEuPathDB" id="FungiDB:TAPDE_004457"/>